<organism evidence="2 3">
    <name type="scientific">Salegentibacter maritimus</name>
    <dbReference type="NCBI Taxonomy" id="2794347"/>
    <lineage>
        <taxon>Bacteria</taxon>
        <taxon>Pseudomonadati</taxon>
        <taxon>Bacteroidota</taxon>
        <taxon>Flavobacteriia</taxon>
        <taxon>Flavobacteriales</taxon>
        <taxon>Flavobacteriaceae</taxon>
        <taxon>Salegentibacter</taxon>
    </lineage>
</organism>
<accession>A0ABS0TEZ9</accession>
<evidence type="ECO:0000256" key="1">
    <source>
        <dbReference type="SAM" id="Coils"/>
    </source>
</evidence>
<keyword evidence="1" id="KW-0175">Coiled coil</keyword>
<dbReference type="EMBL" id="JAEHNY010000004">
    <property type="protein sequence ID" value="MBI6119615.1"/>
    <property type="molecule type" value="Genomic_DNA"/>
</dbReference>
<feature type="coiled-coil region" evidence="1">
    <location>
        <begin position="150"/>
        <end position="177"/>
    </location>
</feature>
<name>A0ABS0TEZ9_9FLAO</name>
<evidence type="ECO:0000313" key="2">
    <source>
        <dbReference type="EMBL" id="MBI6119615.1"/>
    </source>
</evidence>
<gene>
    <name evidence="2" type="ORF">I6U50_06240</name>
</gene>
<dbReference type="Proteomes" id="UP000635665">
    <property type="component" value="Unassembled WGS sequence"/>
</dbReference>
<dbReference type="RefSeq" id="WP_198638212.1">
    <property type="nucleotide sequence ID" value="NZ_JAEHNY010000004.1"/>
</dbReference>
<sequence>MFRTTESKIFTNPLFERTNQNAKSIIQEIDQQSDTYFKNSSEDEFSEYLLSKYEISNSLKIYWEETQIEIEEVEISGSNLPPTFDVSNPNLRVKKKKIKFLVPYSGDGDILFFKPSNTIYMSSMGGSPYRTIEYLVFSFIDLYDNSENIDREFENSKNEFNRRYNDLKKEISIYNQELPGFIKSEIKKKIHRIRNFDEYKSKFRFPIKNDNNTPESLKIPKVVKERKIIPKPKILESGKESEERYISEDDYQRILSILQECGRNWESHPDTYKGKNEETLRSQLIYVLAPNIQGVVAGEAYNKKGKTDIAIKYNSTNLFIGECKIWKGAKKFTETIDQILGYLTWRDSKAAILVFVPNKDISSVVKETKKVIEEHPNYVRTLDKINSGWSNYRFHLENDKRSYLTIAVQLYHMPEL</sequence>
<evidence type="ECO:0008006" key="4">
    <source>
        <dbReference type="Google" id="ProtNLM"/>
    </source>
</evidence>
<reference evidence="2 3" key="1">
    <citation type="submission" date="2020-12" db="EMBL/GenBank/DDBJ databases">
        <title>Salegentibacter orientalis sp. nov., isolated from costal sediment.</title>
        <authorList>
            <person name="Lian F.-B."/>
        </authorList>
    </citation>
    <scope>NUCLEOTIDE SEQUENCE [LARGE SCALE GENOMIC DNA]</scope>
    <source>
        <strain evidence="2 3">F60176</strain>
    </source>
</reference>
<comment type="caution">
    <text evidence="2">The sequence shown here is derived from an EMBL/GenBank/DDBJ whole genome shotgun (WGS) entry which is preliminary data.</text>
</comment>
<keyword evidence="3" id="KW-1185">Reference proteome</keyword>
<proteinExistence type="predicted"/>
<protein>
    <recommendedName>
        <fullName evidence="4">Restriction endonuclease</fullName>
    </recommendedName>
</protein>
<evidence type="ECO:0000313" key="3">
    <source>
        <dbReference type="Proteomes" id="UP000635665"/>
    </source>
</evidence>